<keyword evidence="2" id="KW-1185">Reference proteome</keyword>
<dbReference type="EMBL" id="PRDL01000001">
    <property type="protein sequence ID" value="MBE8716325.1"/>
    <property type="molecule type" value="Genomic_DNA"/>
</dbReference>
<reference evidence="1" key="1">
    <citation type="submission" date="2018-07" db="EMBL/GenBank/DDBJ databases">
        <title>Genome assembly of strain Ka43.</title>
        <authorList>
            <person name="Kukolya J."/>
            <person name="Nagy I."/>
            <person name="Horvath B."/>
            <person name="Toth A."/>
        </authorList>
    </citation>
    <scope>NUCLEOTIDE SEQUENCE</scope>
    <source>
        <strain evidence="1">KB43</strain>
    </source>
</reference>
<gene>
    <name evidence="1" type="ORF">C4F51_03885</name>
</gene>
<proteinExistence type="predicted"/>
<protein>
    <submittedName>
        <fullName evidence="1">Uncharacterized protein</fullName>
    </submittedName>
</protein>
<sequence length="302" mass="35136">MESRGVYFLANDRVKEIAIAFLNSFRLHNPEMPLCLIPFNDDCEGIVSLQDEYDFTIFNDYDILSACDYVSSIFHGNVCGAYRKFSAWHGGFEEFLYIDIDTVVLRNIDFSFSFNQKFDVYTSHSDLPGLIQWCWKLSIFEKNVLSRLQIEFSANTGFIASRVGVFSVARFLEAAGEAVSLKNDMRLECMEQPFFNYLFVNSGVKYSSLRMIYYKYGIADGPVEYWAGLQHGKLINNEIIIESGPPIFLVHWAGIMQGVGKRGHYFPYRKLWLHYRHFRSRNDSNHGFFRGFLRFLKPFCIK</sequence>
<dbReference type="RefSeq" id="WP_193907314.1">
    <property type="nucleotide sequence ID" value="NZ_PRDL01000001.1"/>
</dbReference>
<comment type="caution">
    <text evidence="1">The sequence shown here is derived from an EMBL/GenBank/DDBJ whole genome shotgun (WGS) entry which is preliminary data.</text>
</comment>
<accession>A0A928YTG6</accession>
<dbReference type="Gene3D" id="3.90.550.10">
    <property type="entry name" value="Spore Coat Polysaccharide Biosynthesis Protein SpsA, Chain A"/>
    <property type="match status" value="1"/>
</dbReference>
<dbReference type="SUPFAM" id="SSF53448">
    <property type="entry name" value="Nucleotide-diphospho-sugar transferases"/>
    <property type="match status" value="1"/>
</dbReference>
<dbReference type="Proteomes" id="UP000652567">
    <property type="component" value="Unassembled WGS sequence"/>
</dbReference>
<name>A0A928YTG6_9GAMM</name>
<dbReference type="AlphaFoldDB" id="A0A928YTG6"/>
<evidence type="ECO:0000313" key="2">
    <source>
        <dbReference type="Proteomes" id="UP000652567"/>
    </source>
</evidence>
<organism evidence="1 2">
    <name type="scientific">Cellvibrio polysaccharolyticus</name>
    <dbReference type="NCBI Taxonomy" id="2082724"/>
    <lineage>
        <taxon>Bacteria</taxon>
        <taxon>Pseudomonadati</taxon>
        <taxon>Pseudomonadota</taxon>
        <taxon>Gammaproteobacteria</taxon>
        <taxon>Cellvibrionales</taxon>
        <taxon>Cellvibrionaceae</taxon>
        <taxon>Cellvibrio</taxon>
    </lineage>
</organism>
<evidence type="ECO:0000313" key="1">
    <source>
        <dbReference type="EMBL" id="MBE8716325.1"/>
    </source>
</evidence>
<dbReference type="InterPro" id="IPR029044">
    <property type="entry name" value="Nucleotide-diphossugar_trans"/>
</dbReference>